<accession>A0ABR2KXT6</accession>
<evidence type="ECO:0000313" key="1">
    <source>
        <dbReference type="EMBL" id="KAK8895668.1"/>
    </source>
</evidence>
<gene>
    <name evidence="1" type="ORF">M9Y10_024138</name>
</gene>
<sequence>MYTLIAKDGTVMNSPRYRLTLCLKDGSKPYNCKWADTIPGKWNGFIKRIISYNSKTKKYKVAFEVPDKDDYIDEIPATYLKGNYPQLVNQFEQNLIEQE</sequence>
<keyword evidence="2" id="KW-1185">Reference proteome</keyword>
<dbReference type="Proteomes" id="UP001470230">
    <property type="component" value="Unassembled WGS sequence"/>
</dbReference>
<name>A0ABR2KXT6_9EUKA</name>
<evidence type="ECO:0000313" key="2">
    <source>
        <dbReference type="Proteomes" id="UP001470230"/>
    </source>
</evidence>
<proteinExistence type="predicted"/>
<comment type="caution">
    <text evidence="1">The sequence shown here is derived from an EMBL/GenBank/DDBJ whole genome shotgun (WGS) entry which is preliminary data.</text>
</comment>
<organism evidence="1 2">
    <name type="scientific">Tritrichomonas musculus</name>
    <dbReference type="NCBI Taxonomy" id="1915356"/>
    <lineage>
        <taxon>Eukaryota</taxon>
        <taxon>Metamonada</taxon>
        <taxon>Parabasalia</taxon>
        <taxon>Tritrichomonadida</taxon>
        <taxon>Tritrichomonadidae</taxon>
        <taxon>Tritrichomonas</taxon>
    </lineage>
</organism>
<reference evidence="1 2" key="1">
    <citation type="submission" date="2024-04" db="EMBL/GenBank/DDBJ databases">
        <title>Tritrichomonas musculus Genome.</title>
        <authorList>
            <person name="Alves-Ferreira E."/>
            <person name="Grigg M."/>
            <person name="Lorenzi H."/>
            <person name="Galac M."/>
        </authorList>
    </citation>
    <scope>NUCLEOTIDE SEQUENCE [LARGE SCALE GENOMIC DNA]</scope>
    <source>
        <strain evidence="1 2">EAF2021</strain>
    </source>
</reference>
<protein>
    <submittedName>
        <fullName evidence="1">Uncharacterized protein</fullName>
    </submittedName>
</protein>
<dbReference type="EMBL" id="JAPFFF010000003">
    <property type="protein sequence ID" value="KAK8895668.1"/>
    <property type="molecule type" value="Genomic_DNA"/>
</dbReference>